<dbReference type="STRING" id="92947.BVG79_02278"/>
<protein>
    <submittedName>
        <fullName evidence="4">GCN5-related N-acetyltransferase</fullName>
        <ecNumber evidence="4">2.3.1.-</ecNumber>
    </submittedName>
</protein>
<keyword evidence="5" id="KW-1185">Reference proteome</keyword>
<evidence type="ECO:0000313" key="5">
    <source>
        <dbReference type="Proteomes" id="UP000242447"/>
    </source>
</evidence>
<dbReference type="InterPro" id="IPR016181">
    <property type="entry name" value="Acyl_CoA_acyltransferase"/>
</dbReference>
<organism evidence="4 5">
    <name type="scientific">Ketogulonicigenium robustum</name>
    <dbReference type="NCBI Taxonomy" id="92947"/>
    <lineage>
        <taxon>Bacteria</taxon>
        <taxon>Pseudomonadati</taxon>
        <taxon>Pseudomonadota</taxon>
        <taxon>Alphaproteobacteria</taxon>
        <taxon>Rhodobacterales</taxon>
        <taxon>Roseobacteraceae</taxon>
        <taxon>Ketogulonicigenium</taxon>
    </lineage>
</organism>
<dbReference type="EMBL" id="CP019937">
    <property type="protein sequence ID" value="ARO15618.1"/>
    <property type="molecule type" value="Genomic_DNA"/>
</dbReference>
<evidence type="ECO:0000313" key="4">
    <source>
        <dbReference type="EMBL" id="ARO15618.1"/>
    </source>
</evidence>
<dbReference type="AlphaFoldDB" id="A0A1W6P267"/>
<dbReference type="Gene3D" id="3.40.630.30">
    <property type="match status" value="1"/>
</dbReference>
<dbReference type="GO" id="GO:0016747">
    <property type="term" value="F:acyltransferase activity, transferring groups other than amino-acyl groups"/>
    <property type="evidence" value="ECO:0007669"/>
    <property type="project" value="InterPro"/>
</dbReference>
<dbReference type="Pfam" id="PF00583">
    <property type="entry name" value="Acetyltransf_1"/>
    <property type="match status" value="1"/>
</dbReference>
<keyword evidence="1 4" id="KW-0808">Transferase</keyword>
<accession>A0A1W6P267</accession>
<dbReference type="CDD" id="cd04301">
    <property type="entry name" value="NAT_SF"/>
    <property type="match status" value="1"/>
</dbReference>
<dbReference type="InterPro" id="IPR050680">
    <property type="entry name" value="YpeA/RimI_acetyltransf"/>
</dbReference>
<dbReference type="PANTHER" id="PTHR43420">
    <property type="entry name" value="ACETYLTRANSFERASE"/>
    <property type="match status" value="1"/>
</dbReference>
<gene>
    <name evidence="4" type="primary">yhhY</name>
    <name evidence="4" type="ORF">BVG79_02278</name>
</gene>
<proteinExistence type="predicted"/>
<name>A0A1W6P267_9RHOB</name>
<dbReference type="InterPro" id="IPR000182">
    <property type="entry name" value="GNAT_dom"/>
</dbReference>
<dbReference type="PROSITE" id="PS51186">
    <property type="entry name" value="GNAT"/>
    <property type="match status" value="1"/>
</dbReference>
<dbReference type="SUPFAM" id="SSF55729">
    <property type="entry name" value="Acyl-CoA N-acyltransferases (Nat)"/>
    <property type="match status" value="1"/>
</dbReference>
<evidence type="ECO:0000256" key="1">
    <source>
        <dbReference type="ARBA" id="ARBA00022679"/>
    </source>
</evidence>
<evidence type="ECO:0000259" key="3">
    <source>
        <dbReference type="PROSITE" id="PS51186"/>
    </source>
</evidence>
<sequence length="139" mass="15407">MPHRPDVFWPGFYRTRDPNGAELVAVSGAGVVGHLGLLTNSAPRRKHVASFGIAVHPDHQGQGAGAALMGEMLNLADNWYNITRMQLDVASNNARAIALYRRFGFEVEGESRFDLFFGGRYQHTTHMVRFHPNFAADLA</sequence>
<keyword evidence="2 4" id="KW-0012">Acyltransferase</keyword>
<evidence type="ECO:0000256" key="2">
    <source>
        <dbReference type="ARBA" id="ARBA00023315"/>
    </source>
</evidence>
<reference evidence="4 5" key="1">
    <citation type="submission" date="2017-02" db="EMBL/GenBank/DDBJ databases">
        <title>Ketogulonicigenium robustum SPU B003 Genome sequencing and assembly.</title>
        <authorList>
            <person name="Li Y."/>
            <person name="Liu L."/>
            <person name="Wang C."/>
            <person name="Zhang M."/>
            <person name="Zhang T."/>
            <person name="Zhang Y."/>
        </authorList>
    </citation>
    <scope>NUCLEOTIDE SEQUENCE [LARGE SCALE GENOMIC DNA]</scope>
    <source>
        <strain evidence="4 5">SPU_B003</strain>
    </source>
</reference>
<dbReference type="EC" id="2.3.1.-" evidence="4"/>
<dbReference type="Proteomes" id="UP000242447">
    <property type="component" value="Chromosome"/>
</dbReference>
<dbReference type="KEGG" id="kro:BVG79_02278"/>
<feature type="domain" description="N-acetyltransferase" evidence="3">
    <location>
        <begin position="1"/>
        <end position="132"/>
    </location>
</feature>